<evidence type="ECO:0000313" key="1">
    <source>
        <dbReference type="EMBL" id="KAG0443962.1"/>
    </source>
</evidence>
<protein>
    <submittedName>
        <fullName evidence="1">Uncharacterized protein</fullName>
    </submittedName>
</protein>
<keyword evidence="2" id="KW-1185">Reference proteome</keyword>
<reference evidence="1 2" key="1">
    <citation type="journal article" date="2020" name="Cell">
        <title>Large-Scale Comparative Analyses of Tick Genomes Elucidate Their Genetic Diversity and Vector Capacities.</title>
        <authorList>
            <consortium name="Tick Genome and Microbiome Consortium (TIGMIC)"/>
            <person name="Jia N."/>
            <person name="Wang J."/>
            <person name="Shi W."/>
            <person name="Du L."/>
            <person name="Sun Y."/>
            <person name="Zhan W."/>
            <person name="Jiang J.F."/>
            <person name="Wang Q."/>
            <person name="Zhang B."/>
            <person name="Ji P."/>
            <person name="Bell-Sakyi L."/>
            <person name="Cui X.M."/>
            <person name="Yuan T.T."/>
            <person name="Jiang B.G."/>
            <person name="Yang W.F."/>
            <person name="Lam T.T."/>
            <person name="Chang Q.C."/>
            <person name="Ding S.J."/>
            <person name="Wang X.J."/>
            <person name="Zhu J.G."/>
            <person name="Ruan X.D."/>
            <person name="Zhao L."/>
            <person name="Wei J.T."/>
            <person name="Ye R.Z."/>
            <person name="Que T.C."/>
            <person name="Du C.H."/>
            <person name="Zhou Y.H."/>
            <person name="Cheng J.X."/>
            <person name="Dai P.F."/>
            <person name="Guo W.B."/>
            <person name="Han X.H."/>
            <person name="Huang E.J."/>
            <person name="Li L.F."/>
            <person name="Wei W."/>
            <person name="Gao Y.C."/>
            <person name="Liu J.Z."/>
            <person name="Shao H.Z."/>
            <person name="Wang X."/>
            <person name="Wang C.C."/>
            <person name="Yang T.C."/>
            <person name="Huo Q.B."/>
            <person name="Li W."/>
            <person name="Chen H.Y."/>
            <person name="Chen S.E."/>
            <person name="Zhou L.G."/>
            <person name="Ni X.B."/>
            <person name="Tian J.H."/>
            <person name="Sheng Y."/>
            <person name="Liu T."/>
            <person name="Pan Y.S."/>
            <person name="Xia L.Y."/>
            <person name="Li J."/>
            <person name="Zhao F."/>
            <person name="Cao W.C."/>
        </authorList>
    </citation>
    <scope>NUCLEOTIDE SEQUENCE [LARGE SCALE GENOMIC DNA]</scope>
    <source>
        <strain evidence="1">Iper-2018</strain>
    </source>
</reference>
<proteinExistence type="predicted"/>
<evidence type="ECO:0000313" key="2">
    <source>
        <dbReference type="Proteomes" id="UP000805193"/>
    </source>
</evidence>
<comment type="caution">
    <text evidence="1">The sequence shown here is derived from an EMBL/GenBank/DDBJ whole genome shotgun (WGS) entry which is preliminary data.</text>
</comment>
<feature type="non-terminal residue" evidence="1">
    <location>
        <position position="167"/>
    </location>
</feature>
<dbReference type="Proteomes" id="UP000805193">
    <property type="component" value="Unassembled WGS sequence"/>
</dbReference>
<accession>A0AC60QXL9</accession>
<sequence length="167" mass="18771">MQIAFSAVLPRRENRFCSLEWQRSHAAEIEALNDRHREVNSLLRELCRREGFTFLDGLADEWHQWIGRDGVHPSRMGNKVLAGFMGQQVRSILEKMARAKIQQDHKEAMPGTRSWDGWTIKGAPPIAPCELELPPLSTPGASAAPSACEDEPPTQRLMILSCLKSQA</sequence>
<name>A0AC60QXL9_IXOPE</name>
<organism evidence="1 2">
    <name type="scientific">Ixodes persulcatus</name>
    <name type="common">Taiga tick</name>
    <dbReference type="NCBI Taxonomy" id="34615"/>
    <lineage>
        <taxon>Eukaryota</taxon>
        <taxon>Metazoa</taxon>
        <taxon>Ecdysozoa</taxon>
        <taxon>Arthropoda</taxon>
        <taxon>Chelicerata</taxon>
        <taxon>Arachnida</taxon>
        <taxon>Acari</taxon>
        <taxon>Parasitiformes</taxon>
        <taxon>Ixodida</taxon>
        <taxon>Ixodoidea</taxon>
        <taxon>Ixodidae</taxon>
        <taxon>Ixodinae</taxon>
        <taxon>Ixodes</taxon>
    </lineage>
</organism>
<gene>
    <name evidence="1" type="ORF">HPB47_014337</name>
</gene>
<dbReference type="EMBL" id="JABSTQ010002674">
    <property type="protein sequence ID" value="KAG0443962.1"/>
    <property type="molecule type" value="Genomic_DNA"/>
</dbReference>